<name>A0A3A6TWE6_9GAMM</name>
<organism evidence="1 2">
    <name type="scientific">Parashewanella spongiae</name>
    <dbReference type="NCBI Taxonomy" id="342950"/>
    <lineage>
        <taxon>Bacteria</taxon>
        <taxon>Pseudomonadati</taxon>
        <taxon>Pseudomonadota</taxon>
        <taxon>Gammaproteobacteria</taxon>
        <taxon>Alteromonadales</taxon>
        <taxon>Shewanellaceae</taxon>
        <taxon>Parashewanella</taxon>
    </lineage>
</organism>
<dbReference type="Proteomes" id="UP000273022">
    <property type="component" value="Unassembled WGS sequence"/>
</dbReference>
<dbReference type="AlphaFoldDB" id="A0A3A6TWE6"/>
<dbReference type="OrthoDB" id="6264288at2"/>
<accession>A0A3A6TWE6</accession>
<evidence type="ECO:0000313" key="1">
    <source>
        <dbReference type="EMBL" id="RJY18709.1"/>
    </source>
</evidence>
<evidence type="ECO:0000313" key="2">
    <source>
        <dbReference type="Proteomes" id="UP000273022"/>
    </source>
</evidence>
<dbReference type="EMBL" id="QYYH01000017">
    <property type="protein sequence ID" value="RJY18709.1"/>
    <property type="molecule type" value="Genomic_DNA"/>
</dbReference>
<gene>
    <name evidence="1" type="ORF">D5R81_04235</name>
</gene>
<comment type="caution">
    <text evidence="1">The sequence shown here is derived from an EMBL/GenBank/DDBJ whole genome shotgun (WGS) entry which is preliminary data.</text>
</comment>
<reference evidence="1 2" key="1">
    <citation type="submission" date="2018-09" db="EMBL/GenBank/DDBJ databases">
        <title>Phylogeny of the Shewanellaceae, and recommendation for two new genera, Pseudoshewanella and Parashewanella.</title>
        <authorList>
            <person name="Wang G."/>
        </authorList>
    </citation>
    <scope>NUCLEOTIDE SEQUENCE [LARGE SCALE GENOMIC DNA]</scope>
    <source>
        <strain evidence="1 2">KCTC 22492</strain>
    </source>
</reference>
<dbReference type="RefSeq" id="WP_121852410.1">
    <property type="nucleotide sequence ID" value="NZ_CP037952.1"/>
</dbReference>
<proteinExistence type="predicted"/>
<sequence>MSDFWKYHNKPPSAGRRLLLLSHDEVIFYRRYLLKIFDKKGCYNDLYAKNIINCTNAEFTELTILLGSLSKISNTSEISYFNISINKHFTDFGWREFRQKLSQYKKREQKSHIIVTKALKARLTEYQKKYQLDSLEQVIDTLLTDGINE</sequence>
<protein>
    <submittedName>
        <fullName evidence="1">Uncharacterized protein</fullName>
    </submittedName>
</protein>
<keyword evidence="2" id="KW-1185">Reference proteome</keyword>